<dbReference type="Pfam" id="PF00532">
    <property type="entry name" value="Peripla_BP_1"/>
    <property type="match status" value="1"/>
</dbReference>
<evidence type="ECO:0000256" key="3">
    <source>
        <dbReference type="ARBA" id="ARBA00023163"/>
    </source>
</evidence>
<evidence type="ECO:0000313" key="6">
    <source>
        <dbReference type="Proteomes" id="UP001057877"/>
    </source>
</evidence>
<dbReference type="RefSeq" id="WP_258388839.1">
    <property type="nucleotide sequence ID" value="NZ_CP091430.1"/>
</dbReference>
<dbReference type="Proteomes" id="UP001057877">
    <property type="component" value="Chromosome"/>
</dbReference>
<keyword evidence="1" id="KW-0805">Transcription regulation</keyword>
<dbReference type="InterPro" id="IPR028082">
    <property type="entry name" value="Peripla_BP_I"/>
</dbReference>
<dbReference type="Gene3D" id="1.10.260.40">
    <property type="entry name" value="lambda repressor-like DNA-binding domains"/>
    <property type="match status" value="1"/>
</dbReference>
<name>A0ABY5SGK9_9BACL</name>
<accession>A0ABY5SGK9</accession>
<dbReference type="InterPro" id="IPR010982">
    <property type="entry name" value="Lambda_DNA-bd_dom_sf"/>
</dbReference>
<dbReference type="SMART" id="SM00354">
    <property type="entry name" value="HTH_LACI"/>
    <property type="match status" value="1"/>
</dbReference>
<reference evidence="5" key="1">
    <citation type="submission" date="2022-01" db="EMBL/GenBank/DDBJ databases">
        <title>Paenibacillus spongiae sp. nov., isolated from marine sponge.</title>
        <authorList>
            <person name="Li Z."/>
            <person name="Zhang M."/>
        </authorList>
    </citation>
    <scope>NUCLEOTIDE SEQUENCE</scope>
    <source>
        <strain evidence="5">PHS-Z3</strain>
    </source>
</reference>
<evidence type="ECO:0000256" key="2">
    <source>
        <dbReference type="ARBA" id="ARBA00023125"/>
    </source>
</evidence>
<dbReference type="InterPro" id="IPR000843">
    <property type="entry name" value="HTH_LacI"/>
</dbReference>
<dbReference type="CDD" id="cd01392">
    <property type="entry name" value="HTH_LacI"/>
    <property type="match status" value="1"/>
</dbReference>
<protein>
    <submittedName>
        <fullName evidence="5">LacI family transcriptional regulator</fullName>
    </submittedName>
</protein>
<organism evidence="5 6">
    <name type="scientific">Paenibacillus spongiae</name>
    <dbReference type="NCBI Taxonomy" id="2909671"/>
    <lineage>
        <taxon>Bacteria</taxon>
        <taxon>Bacillati</taxon>
        <taxon>Bacillota</taxon>
        <taxon>Bacilli</taxon>
        <taxon>Bacillales</taxon>
        <taxon>Paenibacillaceae</taxon>
        <taxon>Paenibacillus</taxon>
    </lineage>
</organism>
<dbReference type="CDD" id="cd06267">
    <property type="entry name" value="PBP1_LacI_sugar_binding-like"/>
    <property type="match status" value="1"/>
</dbReference>
<evidence type="ECO:0000256" key="1">
    <source>
        <dbReference type="ARBA" id="ARBA00023015"/>
    </source>
</evidence>
<dbReference type="PROSITE" id="PS50932">
    <property type="entry name" value="HTH_LACI_2"/>
    <property type="match status" value="1"/>
</dbReference>
<evidence type="ECO:0000259" key="4">
    <source>
        <dbReference type="PROSITE" id="PS50932"/>
    </source>
</evidence>
<proteinExistence type="predicted"/>
<keyword evidence="6" id="KW-1185">Reference proteome</keyword>
<dbReference type="PANTHER" id="PTHR30146:SF154">
    <property type="entry name" value="TRANSCRIPTION REGULATOR, MEMBER OF GALR FAMILY"/>
    <property type="match status" value="1"/>
</dbReference>
<dbReference type="PANTHER" id="PTHR30146">
    <property type="entry name" value="LACI-RELATED TRANSCRIPTIONAL REPRESSOR"/>
    <property type="match status" value="1"/>
</dbReference>
<sequence>MITSRDVAKFANVSVSTVSRAFREDVYISKEKKNKVLAAASKLGYTPNHMAKSLKSNKSHTIGIIITDIENSFYIQITKFVENEIKKAGYRLLITFSNEDPERELECLKLLSASRVDGIIFTPSSRTNKDFIDKLRDQNILIIQTYRNLFDYLDSIVNDDEYGAYMATKHLIDHGHTQIIMTDQPNGVKINGYQRALLESNLPFDPNNIIILPVGFEFQDNLSKAIKTRNPSAIISGNNVISSYILKICENLNRNVPKDLSIIMYDDNEWISLNDITVVSHSIERLSQHITSTLFKKLNTDKQEHQLSTIKLEPVLIARNSVKNIYRQ</sequence>
<gene>
    <name evidence="5" type="ORF">L1F29_13570</name>
</gene>
<evidence type="ECO:0000313" key="5">
    <source>
        <dbReference type="EMBL" id="UVI32789.1"/>
    </source>
</evidence>
<dbReference type="SUPFAM" id="SSF47413">
    <property type="entry name" value="lambda repressor-like DNA-binding domains"/>
    <property type="match status" value="1"/>
</dbReference>
<dbReference type="InterPro" id="IPR001761">
    <property type="entry name" value="Peripla_BP/Lac1_sug-bd_dom"/>
</dbReference>
<dbReference type="EMBL" id="CP091430">
    <property type="protein sequence ID" value="UVI32789.1"/>
    <property type="molecule type" value="Genomic_DNA"/>
</dbReference>
<keyword evidence="2" id="KW-0238">DNA-binding</keyword>
<dbReference type="Gene3D" id="3.40.50.2300">
    <property type="match status" value="2"/>
</dbReference>
<keyword evidence="3" id="KW-0804">Transcription</keyword>
<feature type="domain" description="HTH lacI-type" evidence="4">
    <location>
        <begin position="2"/>
        <end position="56"/>
    </location>
</feature>
<dbReference type="SUPFAM" id="SSF53822">
    <property type="entry name" value="Periplasmic binding protein-like I"/>
    <property type="match status" value="1"/>
</dbReference>
<dbReference type="Pfam" id="PF00356">
    <property type="entry name" value="LacI"/>
    <property type="match status" value="1"/>
</dbReference>